<evidence type="ECO:0000313" key="2">
    <source>
        <dbReference type="EMBL" id="KJU84590.1"/>
    </source>
</evidence>
<dbReference type="AlphaFoldDB" id="A0A0F3GRJ7"/>
<feature type="domain" description="Metalloprotease TldD/E C-terminal" evidence="1">
    <location>
        <begin position="1"/>
        <end position="84"/>
    </location>
</feature>
<dbReference type="SUPFAM" id="SSF111283">
    <property type="entry name" value="Putative modulator of DNA gyrase, PmbA/TldD"/>
    <property type="match status" value="1"/>
</dbReference>
<dbReference type="GO" id="GO:0008237">
    <property type="term" value="F:metallopeptidase activity"/>
    <property type="evidence" value="ECO:0007669"/>
    <property type="project" value="InterPro"/>
</dbReference>
<protein>
    <submittedName>
        <fullName evidence="2">Peptidase U62 modulator of DNA gyrase</fullName>
    </submittedName>
</protein>
<gene>
    <name evidence="2" type="ORF">MBAV_003217</name>
</gene>
<evidence type="ECO:0000259" key="1">
    <source>
        <dbReference type="Pfam" id="PF19289"/>
    </source>
</evidence>
<dbReference type="InterPro" id="IPR036059">
    <property type="entry name" value="TldD/PmbA_sf"/>
</dbReference>
<dbReference type="Proteomes" id="UP000033423">
    <property type="component" value="Unassembled WGS sequence"/>
</dbReference>
<dbReference type="GO" id="GO:0005829">
    <property type="term" value="C:cytosol"/>
    <property type="evidence" value="ECO:0007669"/>
    <property type="project" value="TreeGrafter"/>
</dbReference>
<dbReference type="InterPro" id="IPR045569">
    <property type="entry name" value="Metalloprtase-TldD/E_C"/>
</dbReference>
<dbReference type="PANTHER" id="PTHR43421:SF1">
    <property type="entry name" value="METALLOPROTEASE PMBA"/>
    <property type="match status" value="1"/>
</dbReference>
<evidence type="ECO:0000313" key="3">
    <source>
        <dbReference type="Proteomes" id="UP000033423"/>
    </source>
</evidence>
<dbReference type="PATRIC" id="fig|29290.4.peg.4257"/>
<comment type="caution">
    <text evidence="2">The sequence shown here is derived from an EMBL/GenBank/DDBJ whole genome shotgun (WGS) entry which is preliminary data.</text>
</comment>
<dbReference type="EMBL" id="LACI01001377">
    <property type="protein sequence ID" value="KJU84590.1"/>
    <property type="molecule type" value="Genomic_DNA"/>
</dbReference>
<reference evidence="2 3" key="1">
    <citation type="submission" date="2015-02" db="EMBL/GenBank/DDBJ databases">
        <title>Single-cell genomics of uncultivated deep-branching MTB reveals a conserved set of magnetosome genes.</title>
        <authorList>
            <person name="Kolinko S."/>
            <person name="Richter M."/>
            <person name="Glockner F.O."/>
            <person name="Brachmann A."/>
            <person name="Schuler D."/>
        </authorList>
    </citation>
    <scope>NUCLEOTIDE SEQUENCE [LARGE SCALE GENOMIC DNA]</scope>
    <source>
        <strain evidence="2">TM-1</strain>
    </source>
</reference>
<proteinExistence type="predicted"/>
<dbReference type="Pfam" id="PF19289">
    <property type="entry name" value="PmbA_TldD_3rd"/>
    <property type="match status" value="1"/>
</dbReference>
<dbReference type="InterPro" id="IPR047657">
    <property type="entry name" value="PmbA"/>
</dbReference>
<accession>A0A0F3GRJ7</accession>
<name>A0A0F3GRJ7_9BACT</name>
<organism evidence="2 3">
    <name type="scientific">Candidatus Magnetobacterium bavaricum</name>
    <dbReference type="NCBI Taxonomy" id="29290"/>
    <lineage>
        <taxon>Bacteria</taxon>
        <taxon>Pseudomonadati</taxon>
        <taxon>Nitrospirota</taxon>
        <taxon>Thermodesulfovibrionia</taxon>
        <taxon>Thermodesulfovibrionales</taxon>
        <taxon>Candidatus Magnetobacteriaceae</taxon>
        <taxon>Candidatus Magnetobacterium</taxon>
    </lineage>
</organism>
<keyword evidence="3" id="KW-1185">Reference proteome</keyword>
<dbReference type="PANTHER" id="PTHR43421">
    <property type="entry name" value="METALLOPROTEASE PMBA"/>
    <property type="match status" value="1"/>
</dbReference>
<dbReference type="GO" id="GO:0006508">
    <property type="term" value="P:proteolysis"/>
    <property type="evidence" value="ECO:0007669"/>
    <property type="project" value="InterPro"/>
</dbReference>
<sequence>MGRGLLITDVMGVHTANRISGDFSVGASGLWIEDGRLSHPVKEAVISGNLITLLKNISALGDDLCFYGNIGTPALMVNDVDISG</sequence>